<protein>
    <submittedName>
        <fullName evidence="1">Uncharacterized protein</fullName>
    </submittedName>
</protein>
<keyword evidence="2" id="KW-1185">Reference proteome</keyword>
<dbReference type="AlphaFoldDB" id="D7U8B8"/>
<gene>
    <name evidence="1" type="ordered locus">VIT_09s0070g00780</name>
</gene>
<accession>D7U8B8</accession>
<reference evidence="2" key="1">
    <citation type="journal article" date="2007" name="Nature">
        <title>The grapevine genome sequence suggests ancestral hexaploidization in major angiosperm phyla.</title>
        <authorList>
            <consortium name="The French-Italian Public Consortium for Grapevine Genome Characterization."/>
            <person name="Jaillon O."/>
            <person name="Aury J.-M."/>
            <person name="Noel B."/>
            <person name="Policriti A."/>
            <person name="Clepet C."/>
            <person name="Casagrande A."/>
            <person name="Choisne N."/>
            <person name="Aubourg S."/>
            <person name="Vitulo N."/>
            <person name="Jubin C."/>
            <person name="Vezzi A."/>
            <person name="Legeai F."/>
            <person name="Hugueney P."/>
            <person name="Dasilva C."/>
            <person name="Horner D."/>
            <person name="Mica E."/>
            <person name="Jublot D."/>
            <person name="Poulain J."/>
            <person name="Bruyere C."/>
            <person name="Billault A."/>
            <person name="Segurens B."/>
            <person name="Gouyvenoux M."/>
            <person name="Ugarte E."/>
            <person name="Cattonaro F."/>
            <person name="Anthouard V."/>
            <person name="Vico V."/>
            <person name="Del Fabbro C."/>
            <person name="Alaux M."/>
            <person name="Di Gaspero G."/>
            <person name="Dumas V."/>
            <person name="Felice N."/>
            <person name="Paillard S."/>
            <person name="Juman I."/>
            <person name="Moroldo M."/>
            <person name="Scalabrin S."/>
            <person name="Canaguier A."/>
            <person name="Le Clainche I."/>
            <person name="Malacrida G."/>
            <person name="Durand E."/>
            <person name="Pesole G."/>
            <person name="Laucou V."/>
            <person name="Chatelet P."/>
            <person name="Merdinoglu D."/>
            <person name="Delledonne M."/>
            <person name="Pezzotti M."/>
            <person name="Lecharny A."/>
            <person name="Scarpelli C."/>
            <person name="Artiguenave F."/>
            <person name="Pe M.E."/>
            <person name="Valle G."/>
            <person name="Morgante M."/>
            <person name="Caboche M."/>
            <person name="Adam-Blondon A.-F."/>
            <person name="Weissenbach J."/>
            <person name="Quetier F."/>
            <person name="Wincker P."/>
        </authorList>
    </citation>
    <scope>NUCLEOTIDE SEQUENCE [LARGE SCALE GENOMIC DNA]</scope>
    <source>
        <strain evidence="2">cv. Pinot noir / PN40024</strain>
    </source>
</reference>
<evidence type="ECO:0000313" key="1">
    <source>
        <dbReference type="EMBL" id="CBI38982.3"/>
    </source>
</evidence>
<dbReference type="HOGENOM" id="CLU_2188810_0_0_1"/>
<dbReference type="InParanoid" id="D7U8B8"/>
<dbReference type="Proteomes" id="UP000009183">
    <property type="component" value="Chromosome 9"/>
</dbReference>
<sequence length="109" mass="12847">MREGLLSNGFEVQLHFLLLEKETWSVRLEEGTRRVNPNNQRCGSGKPPHFPTLSLSRNLFLEKKKGYESPHWCWVKLGFIAMCFKHPFTCPQICLLWSWYIRYGVALFT</sequence>
<evidence type="ECO:0000313" key="2">
    <source>
        <dbReference type="Proteomes" id="UP000009183"/>
    </source>
</evidence>
<organism evidence="1 2">
    <name type="scientific">Vitis vinifera</name>
    <name type="common">Grape</name>
    <dbReference type="NCBI Taxonomy" id="29760"/>
    <lineage>
        <taxon>Eukaryota</taxon>
        <taxon>Viridiplantae</taxon>
        <taxon>Streptophyta</taxon>
        <taxon>Embryophyta</taxon>
        <taxon>Tracheophyta</taxon>
        <taxon>Spermatophyta</taxon>
        <taxon>Magnoliopsida</taxon>
        <taxon>eudicotyledons</taxon>
        <taxon>Gunneridae</taxon>
        <taxon>Pentapetalae</taxon>
        <taxon>rosids</taxon>
        <taxon>Vitales</taxon>
        <taxon>Vitaceae</taxon>
        <taxon>Viteae</taxon>
        <taxon>Vitis</taxon>
    </lineage>
</organism>
<proteinExistence type="predicted"/>
<dbReference type="EMBL" id="FN596740">
    <property type="protein sequence ID" value="CBI38982.3"/>
    <property type="molecule type" value="Genomic_DNA"/>
</dbReference>
<name>D7U8B8_VITVI</name>
<dbReference type="PaxDb" id="29760-VIT_09s0070g00780.t01"/>